<evidence type="ECO:0000256" key="1">
    <source>
        <dbReference type="ARBA" id="ARBA00002672"/>
    </source>
</evidence>
<dbReference type="InterPro" id="IPR006419">
    <property type="entry name" value="NMN_transpt_PnuC"/>
</dbReference>
<keyword evidence="8 10" id="KW-1133">Transmembrane helix</keyword>
<feature type="transmembrane region" description="Helical" evidence="10">
    <location>
        <begin position="87"/>
        <end position="108"/>
    </location>
</feature>
<dbReference type="NCBIfam" id="TIGR01528">
    <property type="entry name" value="NMN_trans_PnuC"/>
    <property type="match status" value="1"/>
</dbReference>
<keyword evidence="5" id="KW-0813">Transport</keyword>
<evidence type="ECO:0000256" key="8">
    <source>
        <dbReference type="ARBA" id="ARBA00022989"/>
    </source>
</evidence>
<gene>
    <name evidence="11" type="primary">pnuC</name>
    <name evidence="11" type="ORF">QEZ41_04985</name>
</gene>
<accession>A0ABT7SN75</accession>
<protein>
    <recommendedName>
        <fullName evidence="4">Nicotinamide riboside transporter PnuC</fullName>
    </recommendedName>
</protein>
<comment type="similarity">
    <text evidence="3">Belongs to the nicotinamide ribonucleoside (NR) uptake permease (TC 4.B.1) family.</text>
</comment>
<organism evidence="11 12">
    <name type="scientific">Thiopseudomonas acetoxidans</name>
    <dbReference type="NCBI Taxonomy" id="3041622"/>
    <lineage>
        <taxon>Bacteria</taxon>
        <taxon>Pseudomonadati</taxon>
        <taxon>Pseudomonadota</taxon>
        <taxon>Gammaproteobacteria</taxon>
        <taxon>Pseudomonadales</taxon>
        <taxon>Pseudomonadaceae</taxon>
        <taxon>Thiopseudomonas</taxon>
    </lineage>
</organism>
<proteinExistence type="inferred from homology"/>
<dbReference type="PANTHER" id="PTHR36122">
    <property type="entry name" value="NICOTINAMIDE RIBOSIDE TRANSPORTER PNUC"/>
    <property type="match status" value="1"/>
</dbReference>
<feature type="transmembrane region" description="Helical" evidence="10">
    <location>
        <begin position="50"/>
        <end position="67"/>
    </location>
</feature>
<feature type="transmembrane region" description="Helical" evidence="10">
    <location>
        <begin position="25"/>
        <end position="44"/>
    </location>
</feature>
<evidence type="ECO:0000256" key="10">
    <source>
        <dbReference type="SAM" id="Phobius"/>
    </source>
</evidence>
<comment type="subcellular location">
    <subcellularLocation>
        <location evidence="2">Cell membrane</location>
        <topology evidence="2">Multi-pass membrane protein</topology>
    </subcellularLocation>
</comment>
<evidence type="ECO:0000256" key="3">
    <source>
        <dbReference type="ARBA" id="ARBA00006669"/>
    </source>
</evidence>
<sequence length="187" mass="22009">MLWIESLAALLGVLSVYLMTRQRPIAWPIGLVMVLLYSWVFFVARLYSEMLLQLIYAVLQLYGWWQWWRKPVGQPSLSVSFLPRLLLLRDLLIGLAITLSLGFFMSHYTQANVPWLDAALTGFSLVGQYWMAHKRIQCWWMWLVLNIIYIVMFIWVELYVTAALYVVFIGLAIYGWQQWRKALVQPA</sequence>
<keyword evidence="6" id="KW-1003">Cell membrane</keyword>
<dbReference type="Proteomes" id="UP001241056">
    <property type="component" value="Unassembled WGS sequence"/>
</dbReference>
<feature type="transmembrane region" description="Helical" evidence="10">
    <location>
        <begin position="162"/>
        <end position="179"/>
    </location>
</feature>
<keyword evidence="7 10" id="KW-0812">Transmembrane</keyword>
<evidence type="ECO:0000256" key="5">
    <source>
        <dbReference type="ARBA" id="ARBA00022448"/>
    </source>
</evidence>
<evidence type="ECO:0000256" key="6">
    <source>
        <dbReference type="ARBA" id="ARBA00022475"/>
    </source>
</evidence>
<evidence type="ECO:0000256" key="7">
    <source>
        <dbReference type="ARBA" id="ARBA00022692"/>
    </source>
</evidence>
<evidence type="ECO:0000256" key="9">
    <source>
        <dbReference type="ARBA" id="ARBA00023136"/>
    </source>
</evidence>
<evidence type="ECO:0000256" key="4">
    <source>
        <dbReference type="ARBA" id="ARBA00017522"/>
    </source>
</evidence>
<evidence type="ECO:0000313" key="11">
    <source>
        <dbReference type="EMBL" id="MDM7857630.1"/>
    </source>
</evidence>
<feature type="transmembrane region" description="Helical" evidence="10">
    <location>
        <begin position="139"/>
        <end position="156"/>
    </location>
</feature>
<evidence type="ECO:0000256" key="2">
    <source>
        <dbReference type="ARBA" id="ARBA00004651"/>
    </source>
</evidence>
<keyword evidence="9 10" id="KW-0472">Membrane</keyword>
<evidence type="ECO:0000313" key="12">
    <source>
        <dbReference type="Proteomes" id="UP001241056"/>
    </source>
</evidence>
<dbReference type="EMBL" id="JAUCDY010000004">
    <property type="protein sequence ID" value="MDM7857630.1"/>
    <property type="molecule type" value="Genomic_DNA"/>
</dbReference>
<comment type="function">
    <text evidence="1">Required for nicotinamide riboside transport across the inner membrane.</text>
</comment>
<dbReference type="PANTHER" id="PTHR36122:SF2">
    <property type="entry name" value="NICOTINAMIDE RIBOSIDE TRANSPORTER PNUC"/>
    <property type="match status" value="1"/>
</dbReference>
<reference evidence="11 12" key="1">
    <citation type="submission" date="2023-06" db="EMBL/GenBank/DDBJ databases">
        <title>Thiopseudomonas sp. CY1220 draft genome sequence.</title>
        <authorList>
            <person name="Zhao G."/>
            <person name="An M."/>
        </authorList>
    </citation>
    <scope>NUCLEOTIDE SEQUENCE [LARGE SCALE GENOMIC DNA]</scope>
    <source>
        <strain evidence="11 12">CY1220</strain>
    </source>
</reference>
<keyword evidence="12" id="KW-1185">Reference proteome</keyword>
<name>A0ABT7SN75_9GAMM</name>
<dbReference type="RefSeq" id="WP_289410288.1">
    <property type="nucleotide sequence ID" value="NZ_JAUCDY010000004.1"/>
</dbReference>
<comment type="caution">
    <text evidence="11">The sequence shown here is derived from an EMBL/GenBank/DDBJ whole genome shotgun (WGS) entry which is preliminary data.</text>
</comment>
<dbReference type="Pfam" id="PF04973">
    <property type="entry name" value="NMN_transporter"/>
    <property type="match status" value="1"/>
</dbReference>